<feature type="region of interest" description="Disordered" evidence="1">
    <location>
        <begin position="80"/>
        <end position="177"/>
    </location>
</feature>
<feature type="compositionally biased region" description="Low complexity" evidence="1">
    <location>
        <begin position="80"/>
        <end position="94"/>
    </location>
</feature>
<feature type="compositionally biased region" description="Polar residues" evidence="1">
    <location>
        <begin position="1"/>
        <end position="36"/>
    </location>
</feature>
<dbReference type="SMART" id="SM00995">
    <property type="entry name" value="AD"/>
    <property type="match status" value="1"/>
</dbReference>
<dbReference type="InterPro" id="IPR047574">
    <property type="entry name" value="AD"/>
</dbReference>
<reference evidence="3" key="1">
    <citation type="submission" date="2020-05" db="EMBL/GenBank/DDBJ databases">
        <title>Phylogenomic resolution of chytrid fungi.</title>
        <authorList>
            <person name="Stajich J.E."/>
            <person name="Amses K."/>
            <person name="Simmons R."/>
            <person name="Seto K."/>
            <person name="Myers J."/>
            <person name="Bonds A."/>
            <person name="Quandt C.A."/>
            <person name="Barry K."/>
            <person name="Liu P."/>
            <person name="Grigoriev I."/>
            <person name="Longcore J.E."/>
            <person name="James T.Y."/>
        </authorList>
    </citation>
    <scope>NUCLEOTIDE SEQUENCE</scope>
    <source>
        <strain evidence="3">JEL0318</strain>
    </source>
</reference>
<evidence type="ECO:0000313" key="3">
    <source>
        <dbReference type="EMBL" id="KAJ3054940.1"/>
    </source>
</evidence>
<dbReference type="InterPro" id="IPR039683">
    <property type="entry name" value="Lsm12-like"/>
</dbReference>
<dbReference type="InterPro" id="IPR019181">
    <property type="entry name" value="LSM12_ABD"/>
</dbReference>
<dbReference type="Proteomes" id="UP001212841">
    <property type="component" value="Unassembled WGS sequence"/>
</dbReference>
<feature type="compositionally biased region" description="Low complexity" evidence="1">
    <location>
        <begin position="109"/>
        <end position="174"/>
    </location>
</feature>
<feature type="domain" description="AD" evidence="2">
    <location>
        <begin position="215"/>
        <end position="313"/>
    </location>
</feature>
<dbReference type="AlphaFoldDB" id="A0AAD5SHX7"/>
<accession>A0AAD5SHX7</accession>
<gene>
    <name evidence="3" type="ORF">HK097_000297</name>
</gene>
<comment type="caution">
    <text evidence="3">The sequence shown here is derived from an EMBL/GenBank/DDBJ whole genome shotgun (WGS) entry which is preliminary data.</text>
</comment>
<proteinExistence type="predicted"/>
<dbReference type="EMBL" id="JADGJD010000104">
    <property type="protein sequence ID" value="KAJ3054940.1"/>
    <property type="molecule type" value="Genomic_DNA"/>
</dbReference>
<evidence type="ECO:0000256" key="1">
    <source>
        <dbReference type="SAM" id="MobiDB-lite"/>
    </source>
</evidence>
<sequence>MTGKQQKSTPANVANSNNTAGKTAGQGTDSKVTNTGDLGANSVGVWVKITTRDDKVYEGVIYAYAMGCVVLQSLPNGNPQTTAAPAVPPAVTQQNGPIEQTDADPPTDAPASSSKKSSSKPSAPAPLSFAAAAARGGKPAASSSQSTSSANGTSNIPPESPASAKASSPAPSAANQAYPEKPDFHILQKNFIKDISFEPAGGNVVSADVLVPVVASLPPEKLAAREAQAVRAEQEKAAKIGVGVSSEAQQLFDAISKTYPTLWRGKDIVIMDEVIISAPYTLEDIKVVAGKGTDGQLVSRIKKIYQQHERLRGGSVQ</sequence>
<dbReference type="Pfam" id="PF09793">
    <property type="entry name" value="AD"/>
    <property type="match status" value="1"/>
</dbReference>
<dbReference type="PANTHER" id="PTHR13542">
    <property type="entry name" value="LSM12 HOMOLOG"/>
    <property type="match status" value="1"/>
</dbReference>
<evidence type="ECO:0000313" key="4">
    <source>
        <dbReference type="Proteomes" id="UP001212841"/>
    </source>
</evidence>
<protein>
    <recommendedName>
        <fullName evidence="2">AD domain-containing protein</fullName>
    </recommendedName>
</protein>
<keyword evidence="4" id="KW-1185">Reference proteome</keyword>
<organism evidence="3 4">
    <name type="scientific">Rhizophlyctis rosea</name>
    <dbReference type="NCBI Taxonomy" id="64517"/>
    <lineage>
        <taxon>Eukaryota</taxon>
        <taxon>Fungi</taxon>
        <taxon>Fungi incertae sedis</taxon>
        <taxon>Chytridiomycota</taxon>
        <taxon>Chytridiomycota incertae sedis</taxon>
        <taxon>Chytridiomycetes</taxon>
        <taxon>Rhizophlyctidales</taxon>
        <taxon>Rhizophlyctidaceae</taxon>
        <taxon>Rhizophlyctis</taxon>
    </lineage>
</organism>
<name>A0AAD5SHX7_9FUNG</name>
<feature type="region of interest" description="Disordered" evidence="1">
    <location>
        <begin position="1"/>
        <end position="39"/>
    </location>
</feature>
<evidence type="ECO:0000259" key="2">
    <source>
        <dbReference type="PROSITE" id="PS52001"/>
    </source>
</evidence>
<dbReference type="PROSITE" id="PS52001">
    <property type="entry name" value="AD"/>
    <property type="match status" value="1"/>
</dbReference>